<organism evidence="2 3">
    <name type="scientific">Allacma fusca</name>
    <dbReference type="NCBI Taxonomy" id="39272"/>
    <lineage>
        <taxon>Eukaryota</taxon>
        <taxon>Metazoa</taxon>
        <taxon>Ecdysozoa</taxon>
        <taxon>Arthropoda</taxon>
        <taxon>Hexapoda</taxon>
        <taxon>Collembola</taxon>
        <taxon>Symphypleona</taxon>
        <taxon>Sminthuridae</taxon>
        <taxon>Allacma</taxon>
    </lineage>
</organism>
<feature type="chain" id="PRO_5035240296" evidence="1">
    <location>
        <begin position="18"/>
        <end position="525"/>
    </location>
</feature>
<dbReference type="Proteomes" id="UP000708208">
    <property type="component" value="Unassembled WGS sequence"/>
</dbReference>
<proteinExistence type="predicted"/>
<protein>
    <submittedName>
        <fullName evidence="2">Uncharacterized protein</fullName>
    </submittedName>
</protein>
<name>A0A8J2JJN8_9HEXA</name>
<dbReference type="AlphaFoldDB" id="A0A8J2JJN8"/>
<reference evidence="2" key="1">
    <citation type="submission" date="2021-06" db="EMBL/GenBank/DDBJ databases">
        <authorList>
            <person name="Hodson N. C."/>
            <person name="Mongue J. A."/>
            <person name="Jaron S. K."/>
        </authorList>
    </citation>
    <scope>NUCLEOTIDE SEQUENCE</scope>
</reference>
<comment type="caution">
    <text evidence="2">The sequence shown here is derived from an EMBL/GenBank/DDBJ whole genome shotgun (WGS) entry which is preliminary data.</text>
</comment>
<dbReference type="OrthoDB" id="9973045at2759"/>
<keyword evidence="3" id="KW-1185">Reference proteome</keyword>
<gene>
    <name evidence="2" type="ORF">AFUS01_LOCUS10760</name>
</gene>
<evidence type="ECO:0000313" key="2">
    <source>
        <dbReference type="EMBL" id="CAG7721551.1"/>
    </source>
</evidence>
<accession>A0A8J2JJN8</accession>
<feature type="signal peptide" evidence="1">
    <location>
        <begin position="1"/>
        <end position="17"/>
    </location>
</feature>
<sequence>MKIFSLLFLVLFKGLNAKVIPSGEQGLGSRNDTKFWIMSISPIWLKELENTYKSGFPKNFGFTIHRNMSNVPNHNVPSGGGSTCQNVTFLSVEQNRRLVNKYGWNSVFNSTTQEMLRNPRARLYSYQGDTEDYRFLRINLSDDDNISKWYYGRIINEHPTKLKRDQPYVQDIDQRKVTKKNLHYIHMNFSPVFQSLESSDFNKFPGSNYNNVAGNRMPSVLNCQQVISSDEDSAEHNGLNKRSMKKHEEFMDPLTWDVQKITEMLHNPMVRLFTGANFSGTFENYHSGMDRNYSGCHETRQVRSVKSAATLNKCTRLFTLKDCRGLSLAIYPGLGNSNVPLDILSQVMSIGPCIVEDFVENKNTSGAIPDIFAISETPTSNSDLYRGDRLEVQYTLGPKNRIENLVASIFQPGLVDITEFLNVEETNFYKSRDTEPGDIPNFVIPIEIGGPQDFLFNIFPMHQSMVNTWAEIFPSSFSDPNEIFHWHMTFKFLYDTDSHTRPMSVYYYFRDEINRMIYYARFVNS</sequence>
<evidence type="ECO:0000256" key="1">
    <source>
        <dbReference type="SAM" id="SignalP"/>
    </source>
</evidence>
<evidence type="ECO:0000313" key="3">
    <source>
        <dbReference type="Proteomes" id="UP000708208"/>
    </source>
</evidence>
<keyword evidence="1" id="KW-0732">Signal</keyword>
<dbReference type="EMBL" id="CAJVCH010080484">
    <property type="protein sequence ID" value="CAG7721551.1"/>
    <property type="molecule type" value="Genomic_DNA"/>
</dbReference>